<comment type="subcellular location">
    <subcellularLocation>
        <location evidence="1 10">Nucleus</location>
    </subcellularLocation>
</comment>
<protein>
    <recommendedName>
        <fullName evidence="3 10">Mediator of RNA polymerase II transcription subunit 14</fullName>
    </recommendedName>
    <alternativeName>
        <fullName evidence="9 10">Mediator complex subunit 14</fullName>
    </alternativeName>
</protein>
<dbReference type="RefSeq" id="XP_007745309.1">
    <property type="nucleotide sequence ID" value="XM_007747119.1"/>
</dbReference>
<evidence type="ECO:0000256" key="11">
    <source>
        <dbReference type="SAM" id="MobiDB-lite"/>
    </source>
</evidence>
<dbReference type="Proteomes" id="UP000019471">
    <property type="component" value="Unassembled WGS sequence"/>
</dbReference>
<dbReference type="InterPro" id="IPR055122">
    <property type="entry name" value="Med14_N"/>
</dbReference>
<dbReference type="GO" id="GO:0006357">
    <property type="term" value="P:regulation of transcription by RNA polymerase II"/>
    <property type="evidence" value="ECO:0007669"/>
    <property type="project" value="InterPro"/>
</dbReference>
<dbReference type="OrthoDB" id="205099at2759"/>
<feature type="domain" description="Mediator complex subunit MED14 N-terminal" evidence="12">
    <location>
        <begin position="91"/>
        <end position="299"/>
    </location>
</feature>
<feature type="compositionally biased region" description="Polar residues" evidence="11">
    <location>
        <begin position="1152"/>
        <end position="1166"/>
    </location>
</feature>
<dbReference type="Pfam" id="PF08638">
    <property type="entry name" value="Med14"/>
    <property type="match status" value="1"/>
</dbReference>
<dbReference type="eggNOG" id="KOG1875">
    <property type="taxonomic scope" value="Eukaryota"/>
</dbReference>
<comment type="subunit">
    <text evidence="10">Component of the Mediator complex.</text>
</comment>
<evidence type="ECO:0000256" key="8">
    <source>
        <dbReference type="ARBA" id="ARBA00025687"/>
    </source>
</evidence>
<dbReference type="GO" id="GO:0003712">
    <property type="term" value="F:transcription coregulator activity"/>
    <property type="evidence" value="ECO:0007669"/>
    <property type="project" value="UniProtKB-UniRule"/>
</dbReference>
<evidence type="ECO:0000256" key="9">
    <source>
        <dbReference type="ARBA" id="ARBA00032007"/>
    </source>
</evidence>
<dbReference type="InterPro" id="IPR013947">
    <property type="entry name" value="Mediator_Med14"/>
</dbReference>
<dbReference type="GeneID" id="19191236"/>
<dbReference type="AlphaFoldDB" id="W9WQJ1"/>
<feature type="region of interest" description="Disordered" evidence="11">
    <location>
        <begin position="714"/>
        <end position="741"/>
    </location>
</feature>
<keyword evidence="6 10" id="KW-0804">Transcription</keyword>
<evidence type="ECO:0000259" key="12">
    <source>
        <dbReference type="Pfam" id="PF08638"/>
    </source>
</evidence>
<comment type="similarity">
    <text evidence="2 10">Belongs to the Mediator complex subunit 14 family.</text>
</comment>
<comment type="caution">
    <text evidence="13">The sequence shown here is derived from an EMBL/GenBank/DDBJ whole genome shotgun (WGS) entry which is preliminary data.</text>
</comment>
<dbReference type="PANTHER" id="PTHR12809">
    <property type="entry name" value="MEDIATOR COMPLEX SUBUNIT"/>
    <property type="match status" value="1"/>
</dbReference>
<keyword evidence="7 10" id="KW-0539">Nucleus</keyword>
<feature type="region of interest" description="Disordered" evidence="11">
    <location>
        <begin position="1"/>
        <end position="76"/>
    </location>
</feature>
<evidence type="ECO:0000256" key="10">
    <source>
        <dbReference type="RuleBase" id="RU365082"/>
    </source>
</evidence>
<dbReference type="STRING" id="1182543.W9WQJ1"/>
<accession>W9WQJ1</accession>
<dbReference type="GO" id="GO:0070847">
    <property type="term" value="C:core mediator complex"/>
    <property type="evidence" value="ECO:0007669"/>
    <property type="project" value="TreeGrafter"/>
</dbReference>
<organism evidence="13 14">
    <name type="scientific">Cladophialophora psammophila CBS 110553</name>
    <dbReference type="NCBI Taxonomy" id="1182543"/>
    <lineage>
        <taxon>Eukaryota</taxon>
        <taxon>Fungi</taxon>
        <taxon>Dikarya</taxon>
        <taxon>Ascomycota</taxon>
        <taxon>Pezizomycotina</taxon>
        <taxon>Eurotiomycetes</taxon>
        <taxon>Chaetothyriomycetidae</taxon>
        <taxon>Chaetothyriales</taxon>
        <taxon>Herpotrichiellaceae</taxon>
        <taxon>Cladophialophora</taxon>
    </lineage>
</organism>
<reference evidence="13 14" key="1">
    <citation type="submission" date="2013-03" db="EMBL/GenBank/DDBJ databases">
        <title>The Genome Sequence of Cladophialophora psammophila CBS 110553.</title>
        <authorList>
            <consortium name="The Broad Institute Genomics Platform"/>
            <person name="Cuomo C."/>
            <person name="de Hoog S."/>
            <person name="Gorbushina A."/>
            <person name="Walker B."/>
            <person name="Young S.K."/>
            <person name="Zeng Q."/>
            <person name="Gargeya S."/>
            <person name="Fitzgerald M."/>
            <person name="Haas B."/>
            <person name="Abouelleil A."/>
            <person name="Allen A.W."/>
            <person name="Alvarado L."/>
            <person name="Arachchi H.M."/>
            <person name="Berlin A.M."/>
            <person name="Chapman S.B."/>
            <person name="Gainer-Dewar J."/>
            <person name="Goldberg J."/>
            <person name="Griggs A."/>
            <person name="Gujja S."/>
            <person name="Hansen M."/>
            <person name="Howarth C."/>
            <person name="Imamovic A."/>
            <person name="Ireland A."/>
            <person name="Larimer J."/>
            <person name="McCowan C."/>
            <person name="Murphy C."/>
            <person name="Pearson M."/>
            <person name="Poon T.W."/>
            <person name="Priest M."/>
            <person name="Roberts A."/>
            <person name="Saif S."/>
            <person name="Shea T."/>
            <person name="Sisk P."/>
            <person name="Sykes S."/>
            <person name="Wortman J."/>
            <person name="Nusbaum C."/>
            <person name="Birren B."/>
        </authorList>
    </citation>
    <scope>NUCLEOTIDE SEQUENCE [LARGE SCALE GENOMIC DNA]</scope>
    <source>
        <strain evidence="13 14">CBS 110553</strain>
    </source>
</reference>
<keyword evidence="14" id="KW-1185">Reference proteome</keyword>
<evidence type="ECO:0000313" key="13">
    <source>
        <dbReference type="EMBL" id="EXJ70457.1"/>
    </source>
</evidence>
<evidence type="ECO:0000256" key="3">
    <source>
        <dbReference type="ARBA" id="ARBA00019619"/>
    </source>
</evidence>
<dbReference type="GO" id="GO:0016592">
    <property type="term" value="C:mediator complex"/>
    <property type="evidence" value="ECO:0007669"/>
    <property type="project" value="UniProtKB-UniRule"/>
</dbReference>
<proteinExistence type="inferred from homology"/>
<sequence length="1166" mass="130341">MNGERPAANGEHIANGFQQPVADSTPDAGHLKQGSLPQNPLPPSIDHTLTYANGEVGSSQQRSDNGGHNDTNLPPQAPSEILQLISQESYLPIAALINRASQSCWNGLSDLVTQLASMPVLELPPEQAKVLPNGLPNNQSKTNLDKKDRLLKFSNDQKADFIKLLVLLQWSKNVEEVSKTISINYWLMQRREAYWNAIGSMALLKQESSAFQIPNPDLRTAAEVLSRGRVLSFPHLGYNPQKDLSSRQILRILQSLNRALSVKLALSEDLPLHLRRFRIHDGRATFAVPNEFELDVSVLDDSIDSPFRVVDFRFSFQPSPHIPDRLHSEIELYANSNIDREGLKGCYDFLHELALSYKLAELHKQAIDLGRKQWAGNLRVELIRRNLIVQYWPERQFGKSWIEVGITSGRGKQASTKVESAPSLEIKWMRQGKRVDSLQLHLDDAVLCFEDILRQVIAQSSTQILDSIYDKLVLTPLFANAELFLEQSLSYAEPEACSLTIQVTRSSELQLKVDPVTGLLVLSPVTERTERLQYEINRIQGITDDIVSKLLNYRCSIMESMVLVGTLGTCWEVLRSFKLSQAEVKALFGGPVPRMNMLRQNQWTLDYTLAITHTSDGDHWWLLQQVSGGALKSPARYRVLHKQRIEVKEELCSAYFDRLAEYSMGLIFLQRNVDFFRDRKEKFDLRPLPAFGRHYELPEISFDLDMARPAFSKQPLPPAASAGASHLQMTNGPPKSATAQKGIQVRFGGVDRSTNKVRAIAQYQCQASSAVLRHLQESVLDASVTLNPEDRIGMIRVATPMAEAAIPEIVDKAMDLEKIVSTVEQIHRLPGLKLKTISHSSFTIAYHEGSPTELELRIGFPSGNQAPQLDFFPAQENPHQFLAAQYTKLIAASHGPFATRIRDFLTSLTLTLPLLTYLRNLQQKHGLDPERLQQTAPPEREDHLRVHILVRNATAFAIQYFTPAGQAPKDVKADSQPHMLARLEILHHINVSRKPMWLVRAALEEFQSYSRPSYSTPELGLKLKQEIFTRSDGQSKWLALDKAAACMADQPEPLLQAMHDLLWDWAKLAKSSEGKALNNQASNKAKAAPGHANATNTNLPNGTNSRISAPMKAPPGRMQPPGSAIPNGANVKAQRPPANFPGGRTMPPNHKANANTAQKQEVITLD</sequence>
<evidence type="ECO:0000256" key="7">
    <source>
        <dbReference type="ARBA" id="ARBA00023242"/>
    </source>
</evidence>
<feature type="compositionally biased region" description="Polar residues" evidence="11">
    <location>
        <begin position="727"/>
        <end position="741"/>
    </location>
</feature>
<evidence type="ECO:0000313" key="14">
    <source>
        <dbReference type="Proteomes" id="UP000019471"/>
    </source>
</evidence>
<dbReference type="Pfam" id="PF26204">
    <property type="entry name" value="Med14_fung"/>
    <property type="match status" value="1"/>
</dbReference>
<evidence type="ECO:0000256" key="1">
    <source>
        <dbReference type="ARBA" id="ARBA00004123"/>
    </source>
</evidence>
<evidence type="ECO:0000256" key="2">
    <source>
        <dbReference type="ARBA" id="ARBA00007813"/>
    </source>
</evidence>
<evidence type="ECO:0000256" key="4">
    <source>
        <dbReference type="ARBA" id="ARBA00023015"/>
    </source>
</evidence>
<dbReference type="EMBL" id="AMGX01000009">
    <property type="protein sequence ID" value="EXJ70457.1"/>
    <property type="molecule type" value="Genomic_DNA"/>
</dbReference>
<keyword evidence="5 10" id="KW-0010">Activator</keyword>
<comment type="function">
    <text evidence="8 10">Component of the Mediator complex, a coactivator involved in the regulated transcription of nearly all RNA polymerase II-dependent genes. Mediator functions as a bridge to convey information from gene-specific regulatory proteins to the basal RNA polymerase II transcription machinery. Mediator is recruited to promoters by direct interactions with regulatory proteins and serves as a scaffold for the assembly of a functional preinitiation complex with RNA polymerase II and the general transcription factors.</text>
</comment>
<keyword evidence="4 10" id="KW-0805">Transcription regulation</keyword>
<evidence type="ECO:0000256" key="6">
    <source>
        <dbReference type="ARBA" id="ARBA00023163"/>
    </source>
</evidence>
<feature type="compositionally biased region" description="Polar residues" evidence="11">
    <location>
        <begin position="56"/>
        <end position="74"/>
    </location>
</feature>
<evidence type="ECO:0000256" key="5">
    <source>
        <dbReference type="ARBA" id="ARBA00023159"/>
    </source>
</evidence>
<dbReference type="HOGENOM" id="CLU_003573_1_1_1"/>
<dbReference type="PANTHER" id="PTHR12809:SF2">
    <property type="entry name" value="MEDIATOR OF RNA POLYMERASE II TRANSCRIPTION SUBUNIT 14"/>
    <property type="match status" value="1"/>
</dbReference>
<feature type="region of interest" description="Disordered" evidence="11">
    <location>
        <begin position="1077"/>
        <end position="1166"/>
    </location>
</feature>
<feature type="compositionally biased region" description="Polar residues" evidence="11">
    <location>
        <begin position="1093"/>
        <end position="1107"/>
    </location>
</feature>
<name>W9WQJ1_9EURO</name>
<gene>
    <name evidence="13" type="ORF">A1O5_06526</name>
</gene>